<dbReference type="Gene3D" id="3.30.420.10">
    <property type="entry name" value="Ribonuclease H-like superfamily/Ribonuclease H"/>
    <property type="match status" value="1"/>
</dbReference>
<organism evidence="2 3">
    <name type="scientific">Spinacia oleracea</name>
    <name type="common">Spinach</name>
    <dbReference type="NCBI Taxonomy" id="3562"/>
    <lineage>
        <taxon>Eukaryota</taxon>
        <taxon>Viridiplantae</taxon>
        <taxon>Streptophyta</taxon>
        <taxon>Embryophyta</taxon>
        <taxon>Tracheophyta</taxon>
        <taxon>Spermatophyta</taxon>
        <taxon>Magnoliopsida</taxon>
        <taxon>eudicotyledons</taxon>
        <taxon>Gunneridae</taxon>
        <taxon>Pentapetalae</taxon>
        <taxon>Caryophyllales</taxon>
        <taxon>Chenopodiaceae</taxon>
        <taxon>Chenopodioideae</taxon>
        <taxon>Anserineae</taxon>
        <taxon>Spinacia</taxon>
    </lineage>
</organism>
<dbReference type="InterPro" id="IPR012337">
    <property type="entry name" value="RNaseH-like_sf"/>
</dbReference>
<dbReference type="CDD" id="cd06222">
    <property type="entry name" value="RNase_H_like"/>
    <property type="match status" value="1"/>
</dbReference>
<gene>
    <name evidence="3" type="primary">LOC110803946</name>
</gene>
<dbReference type="GeneID" id="110803946"/>
<dbReference type="AlphaFoldDB" id="A0A9R0JCB4"/>
<dbReference type="Proteomes" id="UP000813463">
    <property type="component" value="Chromosome 2"/>
</dbReference>
<dbReference type="InterPro" id="IPR053151">
    <property type="entry name" value="RNase_H-like"/>
</dbReference>
<protein>
    <recommendedName>
        <fullName evidence="1">RNase H type-1 domain-containing protein</fullName>
    </recommendedName>
</protein>
<dbReference type="InterPro" id="IPR044730">
    <property type="entry name" value="RNase_H-like_dom_plant"/>
</dbReference>
<keyword evidence="2" id="KW-1185">Reference proteome</keyword>
<dbReference type="PANTHER" id="PTHR47723:SF23">
    <property type="entry name" value="REVERSE TRANSCRIPTASE-LIKE PROTEIN"/>
    <property type="match status" value="1"/>
</dbReference>
<dbReference type="KEGG" id="soe:110803946"/>
<accession>A0A9R0JCB4</accession>
<dbReference type="GO" id="GO:0004523">
    <property type="term" value="F:RNA-DNA hybrid ribonuclease activity"/>
    <property type="evidence" value="ECO:0007669"/>
    <property type="project" value="InterPro"/>
</dbReference>
<dbReference type="GO" id="GO:0003676">
    <property type="term" value="F:nucleic acid binding"/>
    <property type="evidence" value="ECO:0007669"/>
    <property type="project" value="InterPro"/>
</dbReference>
<feature type="domain" description="RNase H type-1" evidence="1">
    <location>
        <begin position="2"/>
        <end position="121"/>
    </location>
</feature>
<dbReference type="Pfam" id="PF13456">
    <property type="entry name" value="RVT_3"/>
    <property type="match status" value="1"/>
</dbReference>
<evidence type="ECO:0000313" key="2">
    <source>
        <dbReference type="Proteomes" id="UP000813463"/>
    </source>
</evidence>
<reference evidence="2" key="1">
    <citation type="journal article" date="2021" name="Nat. Commun.">
        <title>Genomic analyses provide insights into spinach domestication and the genetic basis of agronomic traits.</title>
        <authorList>
            <person name="Cai X."/>
            <person name="Sun X."/>
            <person name="Xu C."/>
            <person name="Sun H."/>
            <person name="Wang X."/>
            <person name="Ge C."/>
            <person name="Zhang Z."/>
            <person name="Wang Q."/>
            <person name="Fei Z."/>
            <person name="Jiao C."/>
            <person name="Wang Q."/>
        </authorList>
    </citation>
    <scope>NUCLEOTIDE SEQUENCE [LARGE SCALE GENOMIC DNA]</scope>
    <source>
        <strain evidence="2">cv. Varoflay</strain>
    </source>
</reference>
<sequence>MDASWKQDSLIAGLAGTVRDNQGKWIIGFHGKAMADSSLMAKLLAIRESIRIGIEQAWTGLILSSDCKEAVELINSNVRVTGNYINLVLDCRELKNQLLGSLLRFEGRGTNKLADHMARKARADQSQIGSIDLLFQPQESCNDLYLSELQPVLDVNSRNFHESVP</sequence>
<evidence type="ECO:0000259" key="1">
    <source>
        <dbReference type="Pfam" id="PF13456"/>
    </source>
</evidence>
<dbReference type="RefSeq" id="XP_021865191.2">
    <property type="nucleotide sequence ID" value="XM_022009499.2"/>
</dbReference>
<dbReference type="InterPro" id="IPR036397">
    <property type="entry name" value="RNaseH_sf"/>
</dbReference>
<name>A0A9R0JCB4_SPIOL</name>
<proteinExistence type="predicted"/>
<dbReference type="InterPro" id="IPR002156">
    <property type="entry name" value="RNaseH_domain"/>
</dbReference>
<dbReference type="PANTHER" id="PTHR47723">
    <property type="entry name" value="OS05G0353850 PROTEIN"/>
    <property type="match status" value="1"/>
</dbReference>
<evidence type="ECO:0000313" key="3">
    <source>
        <dbReference type="RefSeq" id="XP_021865191.2"/>
    </source>
</evidence>
<dbReference type="SUPFAM" id="SSF53098">
    <property type="entry name" value="Ribonuclease H-like"/>
    <property type="match status" value="1"/>
</dbReference>
<reference evidence="3" key="2">
    <citation type="submission" date="2025-08" db="UniProtKB">
        <authorList>
            <consortium name="RefSeq"/>
        </authorList>
    </citation>
    <scope>IDENTIFICATION</scope>
    <source>
        <tissue evidence="3">Leaf</tissue>
    </source>
</reference>